<name>A0A928UXT3_9SPHI</name>
<reference evidence="3" key="1">
    <citation type="submission" date="2018-02" db="EMBL/GenBank/DDBJ databases">
        <authorList>
            <person name="Vasarhelyi B.M."/>
            <person name="Deshmukh S."/>
            <person name="Balint B."/>
            <person name="Kukolya J."/>
        </authorList>
    </citation>
    <scope>NUCLEOTIDE SEQUENCE</scope>
    <source>
        <strain evidence="3">KB22</strain>
    </source>
</reference>
<dbReference type="PROSITE" id="PS51257">
    <property type="entry name" value="PROKAR_LIPOPROTEIN"/>
    <property type="match status" value="1"/>
</dbReference>
<accession>A0A928UXT3</accession>
<evidence type="ECO:0000313" key="3">
    <source>
        <dbReference type="EMBL" id="MBE8713330.1"/>
    </source>
</evidence>
<evidence type="ECO:0000259" key="1">
    <source>
        <dbReference type="Pfam" id="PF14292"/>
    </source>
</evidence>
<proteinExistence type="predicted"/>
<dbReference type="InterPro" id="IPR054409">
    <property type="entry name" value="X25_BaPul-like"/>
</dbReference>
<sequence length="340" mass="35936">MKNKLNISAILILFISTFFVSCEKEGELTVANSGTSGTLTASVNAVTIDKATLNDTKVTFTLTPSDFGFKSGITYSLEFGLKGTSFTPFKEVVLAKDVFTHSFTGLEFNNLMSSLNLPLDADSQVEVRLKSALSSTVAIYSSIVEITSRPIPLTSWVYVPGAYQNWVPETADSLVSITGNGIYSGVIVFTTGNYTFKITPQKNWNVGYGDGGNGTLSTSGGDLTAVTAGAKLVTVDLNTLTYTIDDADVWSVIGAAVPGSNWDKDVDLKFVNDGAGNYVGKMDLVAGEFKFRKNHDWGTSLGSGGSGTLSASGGNLSIATAGNYSISINPTTLVYTLTKN</sequence>
<dbReference type="Proteomes" id="UP000616201">
    <property type="component" value="Unassembled WGS sequence"/>
</dbReference>
<keyword evidence="4" id="KW-1185">Reference proteome</keyword>
<feature type="domain" description="SusE outer membrane protein" evidence="1">
    <location>
        <begin position="25"/>
        <end position="130"/>
    </location>
</feature>
<feature type="domain" description="Amylopullulanase X25" evidence="2">
    <location>
        <begin position="161"/>
        <end position="221"/>
    </location>
</feature>
<organism evidence="3 4">
    <name type="scientific">Sphingobacterium hungaricum</name>
    <dbReference type="NCBI Taxonomy" id="2082723"/>
    <lineage>
        <taxon>Bacteria</taxon>
        <taxon>Pseudomonadati</taxon>
        <taxon>Bacteroidota</taxon>
        <taxon>Sphingobacteriia</taxon>
        <taxon>Sphingobacteriales</taxon>
        <taxon>Sphingobacteriaceae</taxon>
        <taxon>Sphingobacterium</taxon>
    </lineage>
</organism>
<dbReference type="Pfam" id="PF22058">
    <property type="entry name" value="X25_BaPul_like"/>
    <property type="match status" value="1"/>
</dbReference>
<dbReference type="CDD" id="cd12967">
    <property type="entry name" value="CBM_SusE-F_like_u1"/>
    <property type="match status" value="1"/>
</dbReference>
<evidence type="ECO:0000313" key="4">
    <source>
        <dbReference type="Proteomes" id="UP000616201"/>
    </source>
</evidence>
<evidence type="ECO:0000259" key="2">
    <source>
        <dbReference type="Pfam" id="PF22058"/>
    </source>
</evidence>
<comment type="caution">
    <text evidence="3">The sequence shown here is derived from an EMBL/GenBank/DDBJ whole genome shotgun (WGS) entry which is preliminary data.</text>
</comment>
<dbReference type="EMBL" id="PRDK01000004">
    <property type="protein sequence ID" value="MBE8713330.1"/>
    <property type="molecule type" value="Genomic_DNA"/>
</dbReference>
<dbReference type="RefSeq" id="WP_196935274.1">
    <property type="nucleotide sequence ID" value="NZ_MU158698.1"/>
</dbReference>
<gene>
    <name evidence="3" type="ORF">C4F49_06530</name>
</gene>
<dbReference type="AlphaFoldDB" id="A0A928UXT3"/>
<dbReference type="Pfam" id="PF14292">
    <property type="entry name" value="SusE"/>
    <property type="match status" value="1"/>
</dbReference>
<dbReference type="Gene3D" id="2.60.40.3620">
    <property type="match status" value="2"/>
</dbReference>
<dbReference type="InterPro" id="IPR025970">
    <property type="entry name" value="SusE"/>
</dbReference>
<protein>
    <submittedName>
        <fullName evidence="3">DUF5116 domain-containing protein</fullName>
    </submittedName>
</protein>